<feature type="domain" description="F-box" evidence="2">
    <location>
        <begin position="6"/>
        <end position="54"/>
    </location>
</feature>
<evidence type="ECO:0000256" key="1">
    <source>
        <dbReference type="SAM" id="MobiDB-lite"/>
    </source>
</evidence>
<protein>
    <recommendedName>
        <fullName evidence="2">F-box domain-containing protein</fullName>
    </recommendedName>
</protein>
<feature type="region of interest" description="Disordered" evidence="1">
    <location>
        <begin position="594"/>
        <end position="613"/>
    </location>
</feature>
<name>A0A821EM28_9BILA</name>
<organism evidence="3 4">
    <name type="scientific">Rotaria socialis</name>
    <dbReference type="NCBI Taxonomy" id="392032"/>
    <lineage>
        <taxon>Eukaryota</taxon>
        <taxon>Metazoa</taxon>
        <taxon>Spiralia</taxon>
        <taxon>Gnathifera</taxon>
        <taxon>Rotifera</taxon>
        <taxon>Eurotatoria</taxon>
        <taxon>Bdelloidea</taxon>
        <taxon>Philodinida</taxon>
        <taxon>Philodinidae</taxon>
        <taxon>Rotaria</taxon>
    </lineage>
</organism>
<reference evidence="3" key="1">
    <citation type="submission" date="2021-02" db="EMBL/GenBank/DDBJ databases">
        <authorList>
            <person name="Nowell W R."/>
        </authorList>
    </citation>
    <scope>NUCLEOTIDE SEQUENCE</scope>
</reference>
<sequence length="613" mass="71390">MPNYLIPSLETLPAEIVHRIFDNLDAKTILSSLRRTCRRFQTCTNSYEKFVLDLKKMSKPDFELICRLVDPQQVIALILSDDDETLYKIDLFISHFDTKQFSQLRSLTLNGIKERHFKFILKCVNITFLNTFSLVIKKRDLRYRKSTVALLSWIISQRNLRRFEVEDEWEPPLAWPVQCMIQHLRIGGCWILYPYSILQCSPILQKVSISFLKGTRDVIVLTNTLTTPFRHINSLTLENLITKIETLELLLSLMPSLTHFKLIGIGNFFDGNRWEQFIQTNLPFLIKFEFFLEQTRDVDYTHADAQSIIASFRTPFWLEHKKWFVACGYDIDSPRCVELYSIPLCLSSLHYKVESKKITLSTSGTNTDKETSIIDNVRKIQLDVAINYPNDIANKKPERTVGLDEKSMTWGMLIDQFIFVPLQVEEMHHPLFLKVEELEIDFKYHKLSNWAFFVPTLIDLTAIVRFKCSCALICRTEPHMLAQMTSLLQQMCNLLSLDLCSPYSNDISSLTAEDVCLMTPSHVRHLIVRIQSLSEIIIVLERLEHLSGAKFYFRDTSSTRPIIKMLKEKRNGSSCRINSFTLYVWLGKKHIQPRGKKRDSRTPADSLYSQTIR</sequence>
<evidence type="ECO:0000313" key="4">
    <source>
        <dbReference type="Proteomes" id="UP000663838"/>
    </source>
</evidence>
<dbReference type="PROSITE" id="PS50181">
    <property type="entry name" value="FBOX"/>
    <property type="match status" value="1"/>
</dbReference>
<comment type="caution">
    <text evidence="3">The sequence shown here is derived from an EMBL/GenBank/DDBJ whole genome shotgun (WGS) entry which is preliminary data.</text>
</comment>
<evidence type="ECO:0000313" key="3">
    <source>
        <dbReference type="EMBL" id="CAF4639559.1"/>
    </source>
</evidence>
<dbReference type="Pfam" id="PF12937">
    <property type="entry name" value="F-box-like"/>
    <property type="match status" value="1"/>
</dbReference>
<dbReference type="InterPro" id="IPR036047">
    <property type="entry name" value="F-box-like_dom_sf"/>
</dbReference>
<proteinExistence type="predicted"/>
<dbReference type="AlphaFoldDB" id="A0A821EM28"/>
<evidence type="ECO:0000259" key="2">
    <source>
        <dbReference type="PROSITE" id="PS50181"/>
    </source>
</evidence>
<dbReference type="SUPFAM" id="SSF81383">
    <property type="entry name" value="F-box domain"/>
    <property type="match status" value="1"/>
</dbReference>
<dbReference type="Proteomes" id="UP000663838">
    <property type="component" value="Unassembled WGS sequence"/>
</dbReference>
<gene>
    <name evidence="3" type="ORF">TOA249_LOCUS13185</name>
</gene>
<dbReference type="InterPro" id="IPR001810">
    <property type="entry name" value="F-box_dom"/>
</dbReference>
<accession>A0A821EM28</accession>
<dbReference type="Gene3D" id="1.20.1280.50">
    <property type="match status" value="1"/>
</dbReference>
<dbReference type="SUPFAM" id="SSF52047">
    <property type="entry name" value="RNI-like"/>
    <property type="match status" value="1"/>
</dbReference>
<dbReference type="EMBL" id="CAJOBS010000771">
    <property type="protein sequence ID" value="CAF4639559.1"/>
    <property type="molecule type" value="Genomic_DNA"/>
</dbReference>